<dbReference type="RefSeq" id="WP_210058367.1">
    <property type="nucleotide sequence ID" value="NZ_BAAAMH010000001.1"/>
</dbReference>
<evidence type="ECO:0000313" key="5">
    <source>
        <dbReference type="EMBL" id="MBP2418696.1"/>
    </source>
</evidence>
<gene>
    <name evidence="5" type="ORF">JOF54_003618</name>
</gene>
<dbReference type="InterPro" id="IPR055170">
    <property type="entry name" value="GFO_IDH_MocA-like_dom"/>
</dbReference>
<reference evidence="5 6" key="1">
    <citation type="submission" date="2021-03" db="EMBL/GenBank/DDBJ databases">
        <title>Sequencing the genomes of 1000 actinobacteria strains.</title>
        <authorList>
            <person name="Klenk H.-P."/>
        </authorList>
    </citation>
    <scope>NUCLEOTIDE SEQUENCE [LARGE SCALE GENOMIC DNA]</scope>
    <source>
        <strain evidence="5 6">DSM 12936</strain>
    </source>
</reference>
<organism evidence="5 6">
    <name type="scientific">Microlunatus capsulatus</name>
    <dbReference type="NCBI Taxonomy" id="99117"/>
    <lineage>
        <taxon>Bacteria</taxon>
        <taxon>Bacillati</taxon>
        <taxon>Actinomycetota</taxon>
        <taxon>Actinomycetes</taxon>
        <taxon>Propionibacteriales</taxon>
        <taxon>Propionibacteriaceae</taxon>
        <taxon>Microlunatus</taxon>
    </lineage>
</organism>
<protein>
    <submittedName>
        <fullName evidence="5">Dehydrogenase</fullName>
    </submittedName>
</protein>
<comment type="caution">
    <text evidence="5">The sequence shown here is derived from an EMBL/GenBank/DDBJ whole genome shotgun (WGS) entry which is preliminary data.</text>
</comment>
<dbReference type="InterPro" id="IPR000683">
    <property type="entry name" value="Gfo/Idh/MocA-like_OxRdtase_N"/>
</dbReference>
<accession>A0ABS4ZCC5</accession>
<keyword evidence="2" id="KW-0560">Oxidoreductase</keyword>
<dbReference type="Proteomes" id="UP000758168">
    <property type="component" value="Unassembled WGS sequence"/>
</dbReference>
<dbReference type="Pfam" id="PF22725">
    <property type="entry name" value="GFO_IDH_MocA_C3"/>
    <property type="match status" value="1"/>
</dbReference>
<proteinExistence type="inferred from homology"/>
<evidence type="ECO:0000313" key="6">
    <source>
        <dbReference type="Proteomes" id="UP000758168"/>
    </source>
</evidence>
<dbReference type="EMBL" id="JAGIOB010000001">
    <property type="protein sequence ID" value="MBP2418696.1"/>
    <property type="molecule type" value="Genomic_DNA"/>
</dbReference>
<feature type="domain" description="Gfo/Idh/MocA-like oxidoreductase N-terminal" evidence="3">
    <location>
        <begin position="7"/>
        <end position="124"/>
    </location>
</feature>
<dbReference type="InterPro" id="IPR036291">
    <property type="entry name" value="NAD(P)-bd_dom_sf"/>
</dbReference>
<keyword evidence="6" id="KW-1185">Reference proteome</keyword>
<evidence type="ECO:0000256" key="2">
    <source>
        <dbReference type="ARBA" id="ARBA00023002"/>
    </source>
</evidence>
<evidence type="ECO:0000259" key="4">
    <source>
        <dbReference type="Pfam" id="PF22725"/>
    </source>
</evidence>
<evidence type="ECO:0000259" key="3">
    <source>
        <dbReference type="Pfam" id="PF01408"/>
    </source>
</evidence>
<dbReference type="PANTHER" id="PTHR22604">
    <property type="entry name" value="OXIDOREDUCTASES"/>
    <property type="match status" value="1"/>
</dbReference>
<dbReference type="InterPro" id="IPR050984">
    <property type="entry name" value="Gfo/Idh/MocA_domain"/>
</dbReference>
<dbReference type="SUPFAM" id="SSF51735">
    <property type="entry name" value="NAD(P)-binding Rossmann-fold domains"/>
    <property type="match status" value="1"/>
</dbReference>
<dbReference type="SUPFAM" id="SSF55347">
    <property type="entry name" value="Glyceraldehyde-3-phosphate dehydrogenase-like, C-terminal domain"/>
    <property type="match status" value="1"/>
</dbReference>
<evidence type="ECO:0000256" key="1">
    <source>
        <dbReference type="ARBA" id="ARBA00010928"/>
    </source>
</evidence>
<feature type="domain" description="GFO/IDH/MocA-like oxidoreductase" evidence="4">
    <location>
        <begin position="138"/>
        <end position="257"/>
    </location>
</feature>
<dbReference type="Gene3D" id="3.40.50.720">
    <property type="entry name" value="NAD(P)-binding Rossmann-like Domain"/>
    <property type="match status" value="1"/>
</dbReference>
<dbReference type="Pfam" id="PF01408">
    <property type="entry name" value="GFO_IDH_MocA"/>
    <property type="match status" value="1"/>
</dbReference>
<sequence length="337" mass="34400">MTAPAPFRWAVLGPGVIARKFLAQLPASRRGVLVAVGSSDPARAAAFALEHGLPAAAGTGYAEVLADPDVDAVYVGTVHTTHARLTLDALAAGKHVLCEKPLAPTAVDVQAMVDAARSAGRSLVEAYKFRFHPQTAALLAAVAEGRIGTVTHVDAASTFRVAERTGRLFDPALAGGGVLDVGGYPVAFARAVAGAARGQPCAEPERLRATGAIGPTGVDEWSVAQLDFPGGITASVRAGIRLAGARTATVHGSRGTLHLPEPWTHGPDSELVLSTTDGGPERTAFTGVAPFALEADALADSVGVGEAPQMSHADSLGNARVLDRWRAELGLGSPAEG</sequence>
<name>A0ABS4ZCC5_9ACTN</name>
<comment type="similarity">
    <text evidence="1">Belongs to the Gfo/Idh/MocA family.</text>
</comment>
<dbReference type="PANTHER" id="PTHR22604:SF105">
    <property type="entry name" value="TRANS-1,2-DIHYDROBENZENE-1,2-DIOL DEHYDROGENASE"/>
    <property type="match status" value="1"/>
</dbReference>
<dbReference type="Gene3D" id="3.30.360.10">
    <property type="entry name" value="Dihydrodipicolinate Reductase, domain 2"/>
    <property type="match status" value="1"/>
</dbReference>